<dbReference type="AlphaFoldDB" id="A6KMG1"/>
<evidence type="ECO:0000313" key="2">
    <source>
        <dbReference type="Proteomes" id="UP000234681"/>
    </source>
</evidence>
<evidence type="ECO:0000313" key="1">
    <source>
        <dbReference type="EMBL" id="EDL75107.1"/>
    </source>
</evidence>
<organism evidence="1 2">
    <name type="scientific">Rattus norvegicus</name>
    <name type="common">Rat</name>
    <dbReference type="NCBI Taxonomy" id="10116"/>
    <lineage>
        <taxon>Eukaryota</taxon>
        <taxon>Metazoa</taxon>
        <taxon>Chordata</taxon>
        <taxon>Craniata</taxon>
        <taxon>Vertebrata</taxon>
        <taxon>Euteleostomi</taxon>
        <taxon>Mammalia</taxon>
        <taxon>Eutheria</taxon>
        <taxon>Euarchontoglires</taxon>
        <taxon>Glires</taxon>
        <taxon>Rodentia</taxon>
        <taxon>Myomorpha</taxon>
        <taxon>Muroidea</taxon>
        <taxon>Muridae</taxon>
        <taxon>Murinae</taxon>
        <taxon>Rattus</taxon>
    </lineage>
</organism>
<accession>A6KMG1</accession>
<dbReference type="Proteomes" id="UP000234681">
    <property type="component" value="Chromosome 16"/>
</dbReference>
<name>A6KMG1_RAT</name>
<gene>
    <name evidence="1" type="ORF">rCG_39217</name>
</gene>
<reference evidence="1 2" key="1">
    <citation type="submission" date="2005-09" db="EMBL/GenBank/DDBJ databases">
        <authorList>
            <person name="Mural R.J."/>
            <person name="Li P.W."/>
            <person name="Adams M.D."/>
            <person name="Amanatides P.G."/>
            <person name="Baden-Tillson H."/>
            <person name="Barnstead M."/>
            <person name="Chin S.H."/>
            <person name="Dew I."/>
            <person name="Evans C.A."/>
            <person name="Ferriera S."/>
            <person name="Flanigan M."/>
            <person name="Fosler C."/>
            <person name="Glodek A."/>
            <person name="Gu Z."/>
            <person name="Holt R.A."/>
            <person name="Jennings D."/>
            <person name="Kraft C.L."/>
            <person name="Lu F."/>
            <person name="Nguyen T."/>
            <person name="Nusskern D.R."/>
            <person name="Pfannkoch C.M."/>
            <person name="Sitter C."/>
            <person name="Sutton G.G."/>
            <person name="Venter J.C."/>
            <person name="Wang Z."/>
            <person name="Woodage T."/>
            <person name="Zheng X.H."/>
            <person name="Zhong F."/>
        </authorList>
    </citation>
    <scope>NUCLEOTIDE SEQUENCE [LARGE SCALE GENOMIC DNA]</scope>
    <source>
        <strain>BN</strain>
        <strain evidence="2">Sprague-Dawley</strain>
    </source>
</reference>
<dbReference type="EMBL" id="CH474067">
    <property type="protein sequence ID" value="EDL75107.1"/>
    <property type="molecule type" value="Genomic_DNA"/>
</dbReference>
<proteinExistence type="predicted"/>
<protein>
    <submittedName>
        <fullName evidence="1">RCG39217</fullName>
    </submittedName>
</protein>
<sequence>MLDIVGATLGWGMGEGYKSSIRKAEQAIRNKPVSSILYGLCFSSCLHVSALSSCPAFPY</sequence>